<dbReference type="PROSITE" id="PS50125">
    <property type="entry name" value="GUANYLATE_CYCLASE_2"/>
    <property type="match status" value="1"/>
</dbReference>
<sequence>MVDIFTLERPLTSFTWEDILHHTNNVFQLVSKTRASDNDVVEDGGGETQDSDLRKSRKTSKGDKEDTESTTSQINLLQLKGQMMYMSEWDCIMFLGTPIMSSLDDMFKIGLYINDLSMHDSSRDLVLAGTQQSAELKLALDQEQEKSRLLEQSMVQLDQEMQKTDALLYQMIPKPVADRLRKGEPSVETCQVFDKVTILFSDVVGFTTICSQITPMEVVSMLNAMYTEFDQLSETHSVYKVETIGDAYMAVSGAPTVTKYHALHMCDMALDMRDSMQHLTNPANNDSMKIRIGVHTGTTVAGVVGIKMPRYCLFGDTVNTASRMETSGEAMKIHISETTKLELDGYPYDVEERGSIQVKGKGEMKTYWLVKKKLIDDQDLPTCPFVSIMQEEVRARHKEESLGRVLDTSGGVDTRAQAASPIPYSPVSYKDVGS</sequence>
<dbReference type="SUPFAM" id="SSF55073">
    <property type="entry name" value="Nucleotide cyclase"/>
    <property type="match status" value="1"/>
</dbReference>
<protein>
    <recommendedName>
        <fullName evidence="1">guanylate cyclase</fullName>
        <ecNumber evidence="1">4.6.1.2</ecNumber>
    </recommendedName>
</protein>
<evidence type="ECO:0000259" key="8">
    <source>
        <dbReference type="PROSITE" id="PS50125"/>
    </source>
</evidence>
<keyword evidence="6" id="KW-0175">Coiled coil</keyword>
<feature type="coiled-coil region" evidence="6">
    <location>
        <begin position="133"/>
        <end position="160"/>
    </location>
</feature>
<evidence type="ECO:0000256" key="1">
    <source>
        <dbReference type="ARBA" id="ARBA00012202"/>
    </source>
</evidence>
<dbReference type="Gene3D" id="6.10.250.780">
    <property type="match status" value="1"/>
</dbReference>
<accession>A0ABM1VZS4</accession>
<dbReference type="Proteomes" id="UP000694888">
    <property type="component" value="Unplaced"/>
</dbReference>
<evidence type="ECO:0000313" key="9">
    <source>
        <dbReference type="Proteomes" id="UP000694888"/>
    </source>
</evidence>
<dbReference type="PROSITE" id="PS00452">
    <property type="entry name" value="GUANYLATE_CYCLASE_1"/>
    <property type="match status" value="1"/>
</dbReference>
<proteinExistence type="inferred from homology"/>
<evidence type="ECO:0000256" key="4">
    <source>
        <dbReference type="ARBA" id="ARBA00023293"/>
    </source>
</evidence>
<feature type="region of interest" description="Disordered" evidence="7">
    <location>
        <begin position="414"/>
        <end position="434"/>
    </location>
</feature>
<dbReference type="PANTHER" id="PTHR45655:SF10">
    <property type="entry name" value="SOLUBLE GUANYLATE CYCLASE 88E"/>
    <property type="match status" value="1"/>
</dbReference>
<feature type="domain" description="Guanylate cyclase" evidence="8">
    <location>
        <begin position="197"/>
        <end position="325"/>
    </location>
</feature>
<dbReference type="PANTHER" id="PTHR45655">
    <property type="entry name" value="GUANYLATE CYCLASE SOLUBLE SUBUNIT BETA-2"/>
    <property type="match status" value="1"/>
</dbReference>
<dbReference type="InterPro" id="IPR029787">
    <property type="entry name" value="Nucleotide_cyclase"/>
</dbReference>
<dbReference type="InterPro" id="IPR011645">
    <property type="entry name" value="HNOB_dom_associated"/>
</dbReference>
<dbReference type="InterPro" id="IPR018297">
    <property type="entry name" value="A/G_cyclase_CS"/>
</dbReference>
<dbReference type="EC" id="4.6.1.2" evidence="1"/>
<dbReference type="RefSeq" id="XP_035827917.1">
    <property type="nucleotide sequence ID" value="XM_035972024.1"/>
</dbReference>
<dbReference type="InterPro" id="IPR042463">
    <property type="entry name" value="HNOB_dom_associated_sf"/>
</dbReference>
<dbReference type="SMART" id="SM00044">
    <property type="entry name" value="CYCc"/>
    <property type="match status" value="1"/>
</dbReference>
<keyword evidence="4" id="KW-0141">cGMP biosynthesis</keyword>
<dbReference type="GeneID" id="101861837"/>
<evidence type="ECO:0000256" key="2">
    <source>
        <dbReference type="ARBA" id="ARBA00022741"/>
    </source>
</evidence>
<dbReference type="Pfam" id="PF00211">
    <property type="entry name" value="Guanylate_cyc"/>
    <property type="match status" value="1"/>
</dbReference>
<organism evidence="9 10">
    <name type="scientific">Aplysia californica</name>
    <name type="common">California sea hare</name>
    <dbReference type="NCBI Taxonomy" id="6500"/>
    <lineage>
        <taxon>Eukaryota</taxon>
        <taxon>Metazoa</taxon>
        <taxon>Spiralia</taxon>
        <taxon>Lophotrochozoa</taxon>
        <taxon>Mollusca</taxon>
        <taxon>Gastropoda</taxon>
        <taxon>Heterobranchia</taxon>
        <taxon>Euthyneura</taxon>
        <taxon>Tectipleura</taxon>
        <taxon>Aplysiida</taxon>
        <taxon>Aplysioidea</taxon>
        <taxon>Aplysiidae</taxon>
        <taxon>Aplysia</taxon>
    </lineage>
</organism>
<gene>
    <name evidence="10" type="primary">LOC101861837</name>
</gene>
<dbReference type="CDD" id="cd07302">
    <property type="entry name" value="CHD"/>
    <property type="match status" value="1"/>
</dbReference>
<keyword evidence="9" id="KW-1185">Reference proteome</keyword>
<dbReference type="InterPro" id="IPR001054">
    <property type="entry name" value="A/G_cyclase"/>
</dbReference>
<evidence type="ECO:0000313" key="10">
    <source>
        <dbReference type="RefSeq" id="XP_035827917.1"/>
    </source>
</evidence>
<keyword evidence="2" id="KW-0547">Nucleotide-binding</keyword>
<evidence type="ECO:0000256" key="7">
    <source>
        <dbReference type="SAM" id="MobiDB-lite"/>
    </source>
</evidence>
<dbReference type="Pfam" id="PF07701">
    <property type="entry name" value="HNOBA"/>
    <property type="match status" value="1"/>
</dbReference>
<feature type="region of interest" description="Disordered" evidence="7">
    <location>
        <begin position="38"/>
        <end position="70"/>
    </location>
</feature>
<reference evidence="10" key="1">
    <citation type="submission" date="2025-08" db="UniProtKB">
        <authorList>
            <consortium name="RefSeq"/>
        </authorList>
    </citation>
    <scope>IDENTIFICATION</scope>
</reference>
<feature type="non-terminal residue" evidence="10">
    <location>
        <position position="434"/>
    </location>
</feature>
<evidence type="ECO:0000256" key="3">
    <source>
        <dbReference type="ARBA" id="ARBA00023239"/>
    </source>
</evidence>
<dbReference type="Gene3D" id="3.30.70.1230">
    <property type="entry name" value="Nucleotide cyclase"/>
    <property type="match status" value="1"/>
</dbReference>
<evidence type="ECO:0000256" key="5">
    <source>
        <dbReference type="RuleBase" id="RU000405"/>
    </source>
</evidence>
<evidence type="ECO:0000256" key="6">
    <source>
        <dbReference type="SAM" id="Coils"/>
    </source>
</evidence>
<name>A0ABM1VZS4_APLCA</name>
<keyword evidence="3 5" id="KW-0456">Lyase</keyword>
<comment type="similarity">
    <text evidence="5">Belongs to the adenylyl cyclase class-4/guanylyl cyclase family.</text>
</comment>
<dbReference type="Gene3D" id="3.30.450.260">
    <property type="entry name" value="Haem NO binding associated domain"/>
    <property type="match status" value="1"/>
</dbReference>